<accession>A0A8B5Y9Q9</accession>
<evidence type="ECO:0000313" key="2">
    <source>
        <dbReference type="Proteomes" id="UP000435910"/>
    </source>
</evidence>
<comment type="caution">
    <text evidence="1">The sequence shown here is derived from an EMBL/GenBank/DDBJ whole genome shotgun (WGS) entry which is preliminary data.</text>
</comment>
<evidence type="ECO:0000313" key="1">
    <source>
        <dbReference type="EMBL" id="TWL25295.1"/>
    </source>
</evidence>
<reference evidence="1 2" key="1">
    <citation type="submission" date="2019-06" db="EMBL/GenBank/DDBJ databases">
        <title>Genome sequence analysis of &gt;100 Bacillus licheniformis strains suggests intrinsic resistance to this species.</title>
        <authorList>
            <person name="Wels M."/>
            <person name="Siezen R.J."/>
            <person name="Johansen E."/>
            <person name="Stuer-Lauridsen B."/>
            <person name="Bjerre K."/>
            <person name="Nielsen B.K.K."/>
        </authorList>
    </citation>
    <scope>NUCLEOTIDE SEQUENCE [LARGE SCALE GENOMIC DNA]</scope>
    <source>
        <strain evidence="1 2">BAC-16736</strain>
    </source>
</reference>
<organism evidence="1 2">
    <name type="scientific">Bacillus licheniformis</name>
    <dbReference type="NCBI Taxonomy" id="1402"/>
    <lineage>
        <taxon>Bacteria</taxon>
        <taxon>Bacillati</taxon>
        <taxon>Bacillota</taxon>
        <taxon>Bacilli</taxon>
        <taxon>Bacillales</taxon>
        <taxon>Bacillaceae</taxon>
        <taxon>Bacillus</taxon>
    </lineage>
</organism>
<dbReference type="Proteomes" id="UP000435910">
    <property type="component" value="Unassembled WGS sequence"/>
</dbReference>
<dbReference type="AlphaFoldDB" id="A0A8B5Y9Q9"/>
<dbReference type="EMBL" id="NILC01000026">
    <property type="protein sequence ID" value="TWL25295.1"/>
    <property type="molecule type" value="Genomic_DNA"/>
</dbReference>
<gene>
    <name evidence="1" type="ORF">CHCC16736_4178</name>
</gene>
<name>A0A8B5Y9Q9_BACLI</name>
<proteinExistence type="predicted"/>
<protein>
    <submittedName>
        <fullName evidence="1">Uncharacterized protein</fullName>
    </submittedName>
</protein>
<sequence>MRYCKKMKDELRDMEKCELFQLRGGKLTFTEAADHYFKTKRENSRIKY</sequence>